<dbReference type="OrthoDB" id="1936667at2"/>
<dbReference type="EMBL" id="MZGV01000044">
    <property type="protein sequence ID" value="OPJ59433.1"/>
    <property type="molecule type" value="Genomic_DNA"/>
</dbReference>
<gene>
    <name evidence="2" type="ORF">CLORY_32750</name>
</gene>
<feature type="region of interest" description="Disordered" evidence="1">
    <location>
        <begin position="120"/>
        <end position="151"/>
    </location>
</feature>
<dbReference type="Gene3D" id="1.20.5.320">
    <property type="entry name" value="6-Phosphogluconate Dehydrogenase, domain 3"/>
    <property type="match status" value="1"/>
</dbReference>
<organism evidence="2 3">
    <name type="scientific">Clostridium oryzae</name>
    <dbReference type="NCBI Taxonomy" id="1450648"/>
    <lineage>
        <taxon>Bacteria</taxon>
        <taxon>Bacillati</taxon>
        <taxon>Bacillota</taxon>
        <taxon>Clostridia</taxon>
        <taxon>Eubacteriales</taxon>
        <taxon>Clostridiaceae</taxon>
        <taxon>Clostridium</taxon>
    </lineage>
</organism>
<comment type="caution">
    <text evidence="2">The sequence shown here is derived from an EMBL/GenBank/DDBJ whole genome shotgun (WGS) entry which is preliminary data.</text>
</comment>
<sequence length="339" mass="37724">MNKDIADERTYYVNGQNYYYWRLKDSILRSYTNSLFSDEHTYDDCHSHAHYDKHDCCDHHDHHDKHDCCDHHDHYDNYDCYDHPDHYDNHDCYDDHDHYDEHDCYDEYDHHDKYDCHEKHDKKDCCKRGPRGPRGPQGIPGPPGQPGQPGADGVSSDCACCLAGLRTVLGYLYSLGAAANDVRIETVAAQPINNQTISRFYPDATNAGTAMLVELLDSSGNTRTIVSLCEIEVILSSRLVVEDPANPGVNIIPPVLSTALANTILPEGCANCCPYEMRQRFIANIGNDVANVDTNRNNVLTGRILGVGGETAIVDVPGNDGAALNLCPVSSVRFSVPTP</sequence>
<keyword evidence="3" id="KW-1185">Reference proteome</keyword>
<name>A0A1V4IHJ9_9CLOT</name>
<accession>A0A1V4IHJ9</accession>
<evidence type="ECO:0000313" key="2">
    <source>
        <dbReference type="EMBL" id="OPJ59433.1"/>
    </source>
</evidence>
<reference evidence="2 3" key="1">
    <citation type="submission" date="2017-03" db="EMBL/GenBank/DDBJ databases">
        <title>Genome sequence of Clostridium oryzae DSM 28571.</title>
        <authorList>
            <person name="Poehlein A."/>
            <person name="Daniel R."/>
        </authorList>
    </citation>
    <scope>NUCLEOTIDE SEQUENCE [LARGE SCALE GENOMIC DNA]</scope>
    <source>
        <strain evidence="2 3">DSM 28571</strain>
    </source>
</reference>
<protein>
    <submittedName>
        <fullName evidence="2">Uncharacterized protein</fullName>
    </submittedName>
</protein>
<dbReference type="AlphaFoldDB" id="A0A1V4IHJ9"/>
<proteinExistence type="predicted"/>
<evidence type="ECO:0000313" key="3">
    <source>
        <dbReference type="Proteomes" id="UP000190080"/>
    </source>
</evidence>
<dbReference type="RefSeq" id="WP_079426462.1">
    <property type="nucleotide sequence ID" value="NZ_MZGV01000044.1"/>
</dbReference>
<evidence type="ECO:0000256" key="1">
    <source>
        <dbReference type="SAM" id="MobiDB-lite"/>
    </source>
</evidence>
<dbReference type="Proteomes" id="UP000190080">
    <property type="component" value="Unassembled WGS sequence"/>
</dbReference>